<gene>
    <name evidence="2" type="ORF">QNA08_18450</name>
</gene>
<keyword evidence="3" id="KW-1185">Reference proteome</keyword>
<dbReference type="RefSeq" id="WP_283742209.1">
    <property type="nucleotide sequence ID" value="NZ_JASJEV010000020.1"/>
</dbReference>
<dbReference type="InterPro" id="IPR036271">
    <property type="entry name" value="Tet_transcr_reg_TetR-rel_C_sf"/>
</dbReference>
<evidence type="ECO:0000313" key="3">
    <source>
        <dbReference type="Proteomes" id="UP001321492"/>
    </source>
</evidence>
<sequence>MEGLAERDRCEMAADFAAIAHADDFMTTFRALGRKHFQDEPRGKAILCLEIWAEATRNATMGEITRTFEREVMGRLAALIEEAQGRGEIPCQVDAHGIAVIICTLGDGLFVRRAILPDFDAEEEVGRVLHLIGALLKGEASLGEANLQHERCDAEASS</sequence>
<organism evidence="2 3">
    <name type="scientific">Chelatococcus albus</name>
    <dbReference type="NCBI Taxonomy" id="3047466"/>
    <lineage>
        <taxon>Bacteria</taxon>
        <taxon>Pseudomonadati</taxon>
        <taxon>Pseudomonadota</taxon>
        <taxon>Alphaproteobacteria</taxon>
        <taxon>Hyphomicrobiales</taxon>
        <taxon>Chelatococcaceae</taxon>
        <taxon>Chelatococcus</taxon>
    </lineage>
</organism>
<dbReference type="InterPro" id="IPR039538">
    <property type="entry name" value="BetI_C"/>
</dbReference>
<reference evidence="2 3" key="1">
    <citation type="submission" date="2023-05" db="EMBL/GenBank/DDBJ databases">
        <title>Chelatococcus sp. nov., a moderately thermophilic bacterium isolated from hot spring microbial mat.</title>
        <authorList>
            <person name="Hu C.-J."/>
            <person name="Li W.-J."/>
        </authorList>
    </citation>
    <scope>NUCLEOTIDE SEQUENCE [LARGE SCALE GENOMIC DNA]</scope>
    <source>
        <strain evidence="2 3">SYSU G07232</strain>
    </source>
</reference>
<dbReference type="Gene3D" id="1.10.357.10">
    <property type="entry name" value="Tetracycline Repressor, domain 2"/>
    <property type="match status" value="1"/>
</dbReference>
<dbReference type="Proteomes" id="UP001321492">
    <property type="component" value="Unassembled WGS sequence"/>
</dbReference>
<evidence type="ECO:0000313" key="2">
    <source>
        <dbReference type="EMBL" id="MDJ1160198.1"/>
    </source>
</evidence>
<feature type="domain" description="BetI-type transcriptional repressor C-terminal" evidence="1">
    <location>
        <begin position="41"/>
        <end position="136"/>
    </location>
</feature>
<dbReference type="EMBL" id="JASJEV010000020">
    <property type="protein sequence ID" value="MDJ1160198.1"/>
    <property type="molecule type" value="Genomic_DNA"/>
</dbReference>
<dbReference type="Pfam" id="PF13977">
    <property type="entry name" value="TetR_C_6"/>
    <property type="match status" value="1"/>
</dbReference>
<evidence type="ECO:0000259" key="1">
    <source>
        <dbReference type="Pfam" id="PF13977"/>
    </source>
</evidence>
<comment type="caution">
    <text evidence="2">The sequence shown here is derived from an EMBL/GenBank/DDBJ whole genome shotgun (WGS) entry which is preliminary data.</text>
</comment>
<accession>A0ABT7ALD5</accession>
<dbReference type="SUPFAM" id="SSF48498">
    <property type="entry name" value="Tetracyclin repressor-like, C-terminal domain"/>
    <property type="match status" value="1"/>
</dbReference>
<proteinExistence type="predicted"/>
<name>A0ABT7ALD5_9HYPH</name>
<protein>
    <submittedName>
        <fullName evidence="2">TetR family transcriptional regulator C-terminal domain-containing protein</fullName>
    </submittedName>
</protein>